<evidence type="ECO:0000259" key="1">
    <source>
        <dbReference type="PROSITE" id="PS50943"/>
    </source>
</evidence>
<dbReference type="InterPro" id="IPR010982">
    <property type="entry name" value="Lambda_DNA-bd_dom_sf"/>
</dbReference>
<dbReference type="GO" id="GO:0003677">
    <property type="term" value="F:DNA binding"/>
    <property type="evidence" value="ECO:0007669"/>
    <property type="project" value="InterPro"/>
</dbReference>
<dbReference type="RefSeq" id="WP_131976278.1">
    <property type="nucleotide sequence ID" value="NZ_SLYB01000009.1"/>
</dbReference>
<dbReference type="InterPro" id="IPR001387">
    <property type="entry name" value="Cro/C1-type_HTH"/>
</dbReference>
<dbReference type="CDD" id="cd00093">
    <property type="entry name" value="HTH_XRE"/>
    <property type="match status" value="1"/>
</dbReference>
<name>A0A4R2T3B1_9PAST</name>
<dbReference type="PANTHER" id="PTHR40275:SF1">
    <property type="entry name" value="SSL7038 PROTEIN"/>
    <property type="match status" value="1"/>
</dbReference>
<dbReference type="NCBIfam" id="TIGR02684">
    <property type="entry name" value="dnstrm_HI1420"/>
    <property type="match status" value="1"/>
</dbReference>
<keyword evidence="3" id="KW-1185">Reference proteome</keyword>
<gene>
    <name evidence="2" type="ORF">EDC44_10915</name>
</gene>
<dbReference type="Gene3D" id="1.10.260.40">
    <property type="entry name" value="lambda repressor-like DNA-binding domains"/>
    <property type="match status" value="1"/>
</dbReference>
<feature type="domain" description="HTH cro/C1-type" evidence="1">
    <location>
        <begin position="65"/>
        <end position="107"/>
    </location>
</feature>
<evidence type="ECO:0000313" key="2">
    <source>
        <dbReference type="EMBL" id="TCP95324.1"/>
    </source>
</evidence>
<dbReference type="Proteomes" id="UP000295763">
    <property type="component" value="Unassembled WGS sequence"/>
</dbReference>
<comment type="caution">
    <text evidence="2">The sequence shown here is derived from an EMBL/GenBank/DDBJ whole genome shotgun (WGS) entry which is preliminary data.</text>
</comment>
<dbReference type="SUPFAM" id="SSF47413">
    <property type="entry name" value="lambda repressor-like DNA-binding domains"/>
    <property type="match status" value="1"/>
</dbReference>
<dbReference type="InterPro" id="IPR014057">
    <property type="entry name" value="HI1420"/>
</dbReference>
<proteinExistence type="predicted"/>
<dbReference type="EMBL" id="SLYB01000009">
    <property type="protein sequence ID" value="TCP95324.1"/>
    <property type="molecule type" value="Genomic_DNA"/>
</dbReference>
<dbReference type="AlphaFoldDB" id="A0A4R2T3B1"/>
<protein>
    <submittedName>
        <fullName evidence="2">Putative addiction module antidote protein</fullName>
    </submittedName>
</protein>
<organism evidence="2 3">
    <name type="scientific">Cricetibacter osteomyelitidis</name>
    <dbReference type="NCBI Taxonomy" id="1521931"/>
    <lineage>
        <taxon>Bacteria</taxon>
        <taxon>Pseudomonadati</taxon>
        <taxon>Pseudomonadota</taxon>
        <taxon>Gammaproteobacteria</taxon>
        <taxon>Pasteurellales</taxon>
        <taxon>Pasteurellaceae</taxon>
        <taxon>Cricetibacter</taxon>
    </lineage>
</organism>
<reference evidence="2 3" key="1">
    <citation type="submission" date="2019-03" db="EMBL/GenBank/DDBJ databases">
        <title>Genomic Encyclopedia of Type Strains, Phase IV (KMG-IV): sequencing the most valuable type-strain genomes for metagenomic binning, comparative biology and taxonomic classification.</title>
        <authorList>
            <person name="Goeker M."/>
        </authorList>
    </citation>
    <scope>NUCLEOTIDE SEQUENCE [LARGE SCALE GENOMIC DNA]</scope>
    <source>
        <strain evidence="2 3">DSM 28404</strain>
    </source>
</reference>
<evidence type="ECO:0000313" key="3">
    <source>
        <dbReference type="Proteomes" id="UP000295763"/>
    </source>
</evidence>
<sequence>MGKKIIVDGIELDEDDLQVSRFDVAEYLAEDEELTGLYLKNALETADQAEILRAFKTVARAKGIAQTAEKAGMARENLYRALSGKTEPKFSTMQRIATALGYELSFSLKPILPQTANT</sequence>
<dbReference type="PROSITE" id="PS50943">
    <property type="entry name" value="HTH_CROC1"/>
    <property type="match status" value="1"/>
</dbReference>
<dbReference type="OrthoDB" id="9798416at2"/>
<dbReference type="PANTHER" id="PTHR40275">
    <property type="entry name" value="SSL7038 PROTEIN"/>
    <property type="match status" value="1"/>
</dbReference>
<dbReference type="Pfam" id="PF21716">
    <property type="entry name" value="dnstrm_HI1420"/>
    <property type="match status" value="1"/>
</dbReference>
<accession>A0A4R2T3B1</accession>